<dbReference type="CDD" id="cd12965">
    <property type="entry name" value="CBM-Eb_CBM-Fb"/>
    <property type="match status" value="1"/>
</dbReference>
<evidence type="ECO:0000256" key="1">
    <source>
        <dbReference type="SAM" id="SignalP"/>
    </source>
</evidence>
<dbReference type="Pfam" id="PF14292">
    <property type="entry name" value="SusE"/>
    <property type="match status" value="1"/>
</dbReference>
<dbReference type="Gene3D" id="2.60.40.3610">
    <property type="match status" value="1"/>
</dbReference>
<dbReference type="EMBL" id="JADIMC010000059">
    <property type="protein sequence ID" value="MBO8476370.1"/>
    <property type="molecule type" value="Genomic_DNA"/>
</dbReference>
<dbReference type="Proteomes" id="UP000823598">
    <property type="component" value="Unassembled WGS sequence"/>
</dbReference>
<dbReference type="Pfam" id="PF16411">
    <property type="entry name" value="SusF_SusE"/>
    <property type="match status" value="2"/>
</dbReference>
<sequence>MKLKYLLMAVAGLGLFSSCESDEPSVAVAEYHKPTTFVLNTPQFANGVYDLINAETVNLTFSQPDYGYAAACDYTVEVSSSDQFAEGTVGTVATVFHTCDIQVDANEFAMAICTAKGWMGQEDIDAALDAAADGVIPVYVRIKSKLTNAVVTDSEIVSNSIILNAVPYFALPPVEQPTEMYMNGGFCDMDWANAGKMVPVYDNPDKFWCIRYVEAGAAFQFNSTAADNANVVKFDNCTSATTVEGLTIAADADGNLSVDKSGWYIFVVSVTIDGRDYVNNLMIFPPDVYIYGTCTGLGDNGWTDMPEWKFTVPADGDGEFVSPALAAAGELRICIHPLVDGEQYFGDWWKSEFIIIDNKIEYRGAGGDQTRVNVGAGQKVYLNFTTGAARVE</sequence>
<keyword evidence="1" id="KW-0732">Signal</keyword>
<feature type="domain" description="SusE outer membrane protein" evidence="2">
    <location>
        <begin position="33"/>
        <end position="108"/>
    </location>
</feature>
<dbReference type="GO" id="GO:2001070">
    <property type="term" value="F:starch binding"/>
    <property type="evidence" value="ECO:0007669"/>
    <property type="project" value="InterPro"/>
</dbReference>
<evidence type="ECO:0000259" key="2">
    <source>
        <dbReference type="Pfam" id="PF14292"/>
    </source>
</evidence>
<name>A0A9D9IQ60_9BACT</name>
<dbReference type="Gene3D" id="2.60.40.3620">
    <property type="match status" value="1"/>
</dbReference>
<gene>
    <name evidence="4" type="ORF">IAB88_05190</name>
</gene>
<dbReference type="InterPro" id="IPR032187">
    <property type="entry name" value="SusF/SusE-like_C"/>
</dbReference>
<feature type="signal peptide" evidence="1">
    <location>
        <begin position="1"/>
        <end position="21"/>
    </location>
</feature>
<comment type="caution">
    <text evidence="4">The sequence shown here is derived from an EMBL/GenBank/DDBJ whole genome shotgun (WGS) entry which is preliminary data.</text>
</comment>
<dbReference type="GO" id="GO:0019867">
    <property type="term" value="C:outer membrane"/>
    <property type="evidence" value="ECO:0007669"/>
    <property type="project" value="InterPro"/>
</dbReference>
<evidence type="ECO:0000259" key="3">
    <source>
        <dbReference type="Pfam" id="PF16411"/>
    </source>
</evidence>
<feature type="chain" id="PRO_5039571857" evidence="1">
    <location>
        <begin position="22"/>
        <end position="392"/>
    </location>
</feature>
<proteinExistence type="predicted"/>
<dbReference type="AlphaFoldDB" id="A0A9D9IQ60"/>
<accession>A0A9D9IQ60</accession>
<organism evidence="4 5">
    <name type="scientific">Candidatus Limisoma faecipullorum</name>
    <dbReference type="NCBI Taxonomy" id="2840854"/>
    <lineage>
        <taxon>Bacteria</taxon>
        <taxon>Pseudomonadati</taxon>
        <taxon>Bacteroidota</taxon>
        <taxon>Bacteroidia</taxon>
        <taxon>Bacteroidales</taxon>
        <taxon>Candidatus Limisoma</taxon>
    </lineage>
</organism>
<feature type="domain" description="Outer membrane protein SusF/SusE-like C-terminal" evidence="3">
    <location>
        <begin position="288"/>
        <end position="388"/>
    </location>
</feature>
<reference evidence="4" key="1">
    <citation type="submission" date="2020-10" db="EMBL/GenBank/DDBJ databases">
        <authorList>
            <person name="Gilroy R."/>
        </authorList>
    </citation>
    <scope>NUCLEOTIDE SEQUENCE</scope>
    <source>
        <strain evidence="4">6919</strain>
    </source>
</reference>
<dbReference type="CDD" id="cd12966">
    <property type="entry name" value="CBM-Ec_CBM-Fc"/>
    <property type="match status" value="1"/>
</dbReference>
<feature type="domain" description="Outer membrane protein SusF/SusE-like C-terminal" evidence="3">
    <location>
        <begin position="179"/>
        <end position="270"/>
    </location>
</feature>
<protein>
    <submittedName>
        <fullName evidence="4">SusF/SusE family outer membrane protein</fullName>
    </submittedName>
</protein>
<evidence type="ECO:0000313" key="5">
    <source>
        <dbReference type="Proteomes" id="UP000823598"/>
    </source>
</evidence>
<dbReference type="InterPro" id="IPR025970">
    <property type="entry name" value="SusE"/>
</dbReference>
<reference evidence="4" key="2">
    <citation type="journal article" date="2021" name="PeerJ">
        <title>Extensive microbial diversity within the chicken gut microbiome revealed by metagenomics and culture.</title>
        <authorList>
            <person name="Gilroy R."/>
            <person name="Ravi A."/>
            <person name="Getino M."/>
            <person name="Pursley I."/>
            <person name="Horton D.L."/>
            <person name="Alikhan N.F."/>
            <person name="Baker D."/>
            <person name="Gharbi K."/>
            <person name="Hall N."/>
            <person name="Watson M."/>
            <person name="Adriaenssens E.M."/>
            <person name="Foster-Nyarko E."/>
            <person name="Jarju S."/>
            <person name="Secka A."/>
            <person name="Antonio M."/>
            <person name="Oren A."/>
            <person name="Chaudhuri R.R."/>
            <person name="La Ragione R."/>
            <person name="Hildebrand F."/>
            <person name="Pallen M.J."/>
        </authorList>
    </citation>
    <scope>NUCLEOTIDE SEQUENCE</scope>
    <source>
        <strain evidence="4">6919</strain>
    </source>
</reference>
<dbReference type="PROSITE" id="PS51257">
    <property type="entry name" value="PROKAR_LIPOPROTEIN"/>
    <property type="match status" value="1"/>
</dbReference>
<evidence type="ECO:0000313" key="4">
    <source>
        <dbReference type="EMBL" id="MBO8476370.1"/>
    </source>
</evidence>